<keyword evidence="2" id="KW-0813">Transport</keyword>
<accession>R7Q7X1</accession>
<dbReference type="EMBL" id="HG001649">
    <property type="protein sequence ID" value="CDF33555.1"/>
    <property type="molecule type" value="Genomic_DNA"/>
</dbReference>
<keyword evidence="5 8" id="KW-0812">Transmembrane</keyword>
<dbReference type="OrthoDB" id="10254418at2759"/>
<dbReference type="PANTHER" id="PTHR30574:SF1">
    <property type="entry name" value="SULPHUR TRANSPORT DOMAIN-CONTAINING PROTEIN"/>
    <property type="match status" value="1"/>
</dbReference>
<feature type="transmembrane region" description="Helical" evidence="8">
    <location>
        <begin position="76"/>
        <end position="94"/>
    </location>
</feature>
<feature type="transmembrane region" description="Helical" evidence="8">
    <location>
        <begin position="44"/>
        <end position="64"/>
    </location>
</feature>
<protein>
    <recommendedName>
        <fullName evidence="11">Sulphur transport domain-containing protein</fullName>
    </recommendedName>
</protein>
<dbReference type="RefSeq" id="XP_005713358.1">
    <property type="nucleotide sequence ID" value="XM_005713301.1"/>
</dbReference>
<dbReference type="InterPro" id="IPR046513">
    <property type="entry name" value="DUF6691"/>
</dbReference>
<evidence type="ECO:0000256" key="3">
    <source>
        <dbReference type="ARBA" id="ARBA00022475"/>
    </source>
</evidence>
<keyword evidence="3" id="KW-1003">Cell membrane</keyword>
<dbReference type="OMA" id="VASFMTF"/>
<evidence type="ECO:0000256" key="7">
    <source>
        <dbReference type="ARBA" id="ARBA00023136"/>
    </source>
</evidence>
<evidence type="ECO:0000313" key="10">
    <source>
        <dbReference type="Proteomes" id="UP000012073"/>
    </source>
</evidence>
<organism evidence="9 10">
    <name type="scientific">Chondrus crispus</name>
    <name type="common">Carrageen Irish moss</name>
    <name type="synonym">Polymorpha crispa</name>
    <dbReference type="NCBI Taxonomy" id="2769"/>
    <lineage>
        <taxon>Eukaryota</taxon>
        <taxon>Rhodophyta</taxon>
        <taxon>Florideophyceae</taxon>
        <taxon>Rhodymeniophycidae</taxon>
        <taxon>Gigartinales</taxon>
        <taxon>Gigartinaceae</taxon>
        <taxon>Chondrus</taxon>
    </lineage>
</organism>
<evidence type="ECO:0000313" key="9">
    <source>
        <dbReference type="EMBL" id="CDF33555.1"/>
    </source>
</evidence>
<dbReference type="AlphaFoldDB" id="R7Q7X1"/>
<evidence type="ECO:0000256" key="2">
    <source>
        <dbReference type="ARBA" id="ARBA00022448"/>
    </source>
</evidence>
<dbReference type="Proteomes" id="UP000012073">
    <property type="component" value="Unassembled WGS sequence"/>
</dbReference>
<sequence>MPFTPVEAVLGGVAIGLTVFWNARLNGSVTGISGELGRALRGSASSTAFITGLISSGIILKRVFPSLFALDALSVIHTPSIIVAAFLVGFGTKLGNGCTSGHGVCGLSRFSFRSLVSTLTFMGTGMITATCMSSLSQYQNTLDLLKSSGDRTESLLPKDFSWMLSIAAVASSLPFILGLLCQHARKDSDHKMILRQSIQYVLGLCFGGGLVVSGMVMPYKTVAFLDLHFDSWDPSLVFVFVGALPVAVAGFQPIIHGTKPVLTNAHSLPKSTRVDRRLVVGAVLFGMGWGLLGLCPGPAMVYLGAFPRTLNILVFCGSLVVGNVAGQLVIDAL</sequence>
<dbReference type="PhylomeDB" id="R7Q7X1"/>
<feature type="transmembrane region" description="Helical" evidence="8">
    <location>
        <begin position="237"/>
        <end position="257"/>
    </location>
</feature>
<dbReference type="GeneID" id="17321069"/>
<reference evidence="10" key="1">
    <citation type="journal article" date="2013" name="Proc. Natl. Acad. Sci. U.S.A.">
        <title>Genome structure and metabolic features in the red seaweed Chondrus crispus shed light on evolution of the Archaeplastida.</title>
        <authorList>
            <person name="Collen J."/>
            <person name="Porcel B."/>
            <person name="Carre W."/>
            <person name="Ball S.G."/>
            <person name="Chaparro C."/>
            <person name="Tonon T."/>
            <person name="Barbeyron T."/>
            <person name="Michel G."/>
            <person name="Noel B."/>
            <person name="Valentin K."/>
            <person name="Elias M."/>
            <person name="Artiguenave F."/>
            <person name="Arun A."/>
            <person name="Aury J.M."/>
            <person name="Barbosa-Neto J.F."/>
            <person name="Bothwell J.H."/>
            <person name="Bouget F.Y."/>
            <person name="Brillet L."/>
            <person name="Cabello-Hurtado F."/>
            <person name="Capella-Gutierrez S."/>
            <person name="Charrier B."/>
            <person name="Cladiere L."/>
            <person name="Cock J.M."/>
            <person name="Coelho S.M."/>
            <person name="Colleoni C."/>
            <person name="Czjzek M."/>
            <person name="Da Silva C."/>
            <person name="Delage L."/>
            <person name="Denoeud F."/>
            <person name="Deschamps P."/>
            <person name="Dittami S.M."/>
            <person name="Gabaldon T."/>
            <person name="Gachon C.M."/>
            <person name="Groisillier A."/>
            <person name="Herve C."/>
            <person name="Jabbari K."/>
            <person name="Katinka M."/>
            <person name="Kloareg B."/>
            <person name="Kowalczyk N."/>
            <person name="Labadie K."/>
            <person name="Leblanc C."/>
            <person name="Lopez P.J."/>
            <person name="McLachlan D.H."/>
            <person name="Meslet-Cladiere L."/>
            <person name="Moustafa A."/>
            <person name="Nehr Z."/>
            <person name="Nyvall Collen P."/>
            <person name="Panaud O."/>
            <person name="Partensky F."/>
            <person name="Poulain J."/>
            <person name="Rensing S.A."/>
            <person name="Rousvoal S."/>
            <person name="Samson G."/>
            <person name="Symeonidi A."/>
            <person name="Weissenbach J."/>
            <person name="Zambounis A."/>
            <person name="Wincker P."/>
            <person name="Boyen C."/>
        </authorList>
    </citation>
    <scope>NUCLEOTIDE SEQUENCE [LARGE SCALE GENOMIC DNA]</scope>
    <source>
        <strain evidence="10">cv. Stackhouse</strain>
    </source>
</reference>
<evidence type="ECO:0000256" key="4">
    <source>
        <dbReference type="ARBA" id="ARBA00022519"/>
    </source>
</evidence>
<dbReference type="Gramene" id="CDF33555">
    <property type="protein sequence ID" value="CDF33555"/>
    <property type="gene ID" value="CHC_T00002351001"/>
</dbReference>
<evidence type="ECO:0000256" key="6">
    <source>
        <dbReference type="ARBA" id="ARBA00022989"/>
    </source>
</evidence>
<evidence type="ECO:0000256" key="1">
    <source>
        <dbReference type="ARBA" id="ARBA00004429"/>
    </source>
</evidence>
<dbReference type="GO" id="GO:0005886">
    <property type="term" value="C:plasma membrane"/>
    <property type="evidence" value="ECO:0007669"/>
    <property type="project" value="UniProtKB-SubCell"/>
</dbReference>
<comment type="subcellular location">
    <subcellularLocation>
        <location evidence="1">Cell inner membrane</location>
        <topology evidence="1">Multi-pass membrane protein</topology>
    </subcellularLocation>
</comment>
<feature type="transmembrane region" description="Helical" evidence="8">
    <location>
        <begin position="200"/>
        <end position="217"/>
    </location>
</feature>
<name>R7Q7X1_CHOCR</name>
<evidence type="ECO:0000256" key="5">
    <source>
        <dbReference type="ARBA" id="ARBA00022692"/>
    </source>
</evidence>
<dbReference type="Pfam" id="PF20398">
    <property type="entry name" value="DUF6691"/>
    <property type="match status" value="1"/>
</dbReference>
<gene>
    <name evidence="9" type="ORF">CHC_T00002351001</name>
</gene>
<keyword evidence="10" id="KW-1185">Reference proteome</keyword>
<keyword evidence="7 8" id="KW-0472">Membrane</keyword>
<dbReference type="InterPro" id="IPR007272">
    <property type="entry name" value="Sulf_transp_TsuA/YedE"/>
</dbReference>
<feature type="transmembrane region" description="Helical" evidence="8">
    <location>
        <begin position="278"/>
        <end position="303"/>
    </location>
</feature>
<proteinExistence type="predicted"/>
<dbReference type="KEGG" id="ccp:CHC_T00002351001"/>
<keyword evidence="6 8" id="KW-1133">Transmembrane helix</keyword>
<keyword evidence="4" id="KW-0997">Cell inner membrane</keyword>
<feature type="transmembrane region" description="Helical" evidence="8">
    <location>
        <begin position="309"/>
        <end position="330"/>
    </location>
</feature>
<evidence type="ECO:0000256" key="8">
    <source>
        <dbReference type="SAM" id="Phobius"/>
    </source>
</evidence>
<feature type="transmembrane region" description="Helical" evidence="8">
    <location>
        <begin position="6"/>
        <end position="23"/>
    </location>
</feature>
<feature type="transmembrane region" description="Helical" evidence="8">
    <location>
        <begin position="115"/>
        <end position="135"/>
    </location>
</feature>
<evidence type="ECO:0008006" key="11">
    <source>
        <dbReference type="Google" id="ProtNLM"/>
    </source>
</evidence>
<feature type="transmembrane region" description="Helical" evidence="8">
    <location>
        <begin position="160"/>
        <end position="180"/>
    </location>
</feature>
<dbReference type="PANTHER" id="PTHR30574">
    <property type="entry name" value="INNER MEMBRANE PROTEIN YEDE"/>
    <property type="match status" value="1"/>
</dbReference>